<dbReference type="AlphaFoldDB" id="A0A327R4Y1"/>
<reference evidence="1 2" key="1">
    <citation type="submission" date="2018-06" db="EMBL/GenBank/DDBJ databases">
        <title>Genomic Encyclopedia of Archaeal and Bacterial Type Strains, Phase II (KMG-II): from individual species to whole genera.</title>
        <authorList>
            <person name="Goeker M."/>
        </authorList>
    </citation>
    <scope>NUCLEOTIDE SEQUENCE [LARGE SCALE GENOMIC DNA]</scope>
    <source>
        <strain evidence="1 2">DSM 24464</strain>
    </source>
</reference>
<accession>A0A327R4Y1</accession>
<dbReference type="RefSeq" id="WP_245907594.1">
    <property type="nucleotide sequence ID" value="NZ_QLLO01000012.1"/>
</dbReference>
<name>A0A327R4Y1_9FLAO</name>
<organism evidence="1 2">
    <name type="scientific">Olleya aquimaris</name>
    <dbReference type="NCBI Taxonomy" id="639310"/>
    <lineage>
        <taxon>Bacteria</taxon>
        <taxon>Pseudomonadati</taxon>
        <taxon>Bacteroidota</taxon>
        <taxon>Flavobacteriia</taxon>
        <taxon>Flavobacteriales</taxon>
        <taxon>Flavobacteriaceae</taxon>
    </lineage>
</organism>
<evidence type="ECO:0000313" key="1">
    <source>
        <dbReference type="EMBL" id="RAJ11840.1"/>
    </source>
</evidence>
<evidence type="ECO:0000313" key="2">
    <source>
        <dbReference type="Proteomes" id="UP000248703"/>
    </source>
</evidence>
<proteinExistence type="predicted"/>
<dbReference type="Proteomes" id="UP000248703">
    <property type="component" value="Unassembled WGS sequence"/>
</dbReference>
<comment type="caution">
    <text evidence="1">The sequence shown here is derived from an EMBL/GenBank/DDBJ whole genome shotgun (WGS) entry which is preliminary data.</text>
</comment>
<sequence length="82" mass="8965">MRALYALFAQVSPQYLVTVVRAVNALPQCLQVLGMNKLLLINGALCSVMVQRGALWCIISPLFSPTDLGNKSVFKATDIQQI</sequence>
<keyword evidence="2" id="KW-1185">Reference proteome</keyword>
<dbReference type="EMBL" id="QLLO01000011">
    <property type="protein sequence ID" value="RAJ11840.1"/>
    <property type="molecule type" value="Genomic_DNA"/>
</dbReference>
<gene>
    <name evidence="1" type="ORF">LY08_02549</name>
</gene>
<protein>
    <submittedName>
        <fullName evidence="1">Uncharacterized protein</fullName>
    </submittedName>
</protein>